<keyword evidence="1" id="KW-0328">Glycosyltransferase</keyword>
<dbReference type="PANTHER" id="PTHR20961">
    <property type="entry name" value="GLYCOSYLTRANSFERASE"/>
    <property type="match status" value="1"/>
</dbReference>
<dbReference type="InterPro" id="IPR049625">
    <property type="entry name" value="Glyco_transf_61_cat"/>
</dbReference>
<gene>
    <name evidence="5" type="ORF">Y958_29420</name>
</gene>
<keyword evidence="2" id="KW-0808">Transferase</keyword>
<evidence type="ECO:0000313" key="6">
    <source>
        <dbReference type="Proteomes" id="UP000197153"/>
    </source>
</evidence>
<reference evidence="5 6" key="1">
    <citation type="submission" date="2017-06" db="EMBL/GenBank/DDBJ databases">
        <title>Complete genome sequence of Nitrospirillum amazonense strain CBAmC, an endophytic nitrogen-fixing and plant growth-promoting bacterium, isolated from sugarcane.</title>
        <authorList>
            <person name="Schwab S."/>
            <person name="dos Santos Teixeira K.R."/>
            <person name="Simoes Araujo J.L."/>
            <person name="Soares Vidal M."/>
            <person name="Borges de Freitas H.R."/>
            <person name="Rivello Crivelaro A.L."/>
            <person name="Bueno de Camargo Nunes A."/>
            <person name="dos Santos C.M."/>
            <person name="Palmeira da Silva Rosa D."/>
            <person name="da Silva Padilha D."/>
            <person name="da Silva E."/>
            <person name="Araujo Terra L."/>
            <person name="Soares Mendes V."/>
            <person name="Farinelli L."/>
            <person name="Magalhaes Cruz L."/>
            <person name="Baldani J.I."/>
        </authorList>
    </citation>
    <scope>NUCLEOTIDE SEQUENCE [LARGE SCALE GENOMIC DNA]</scope>
    <source>
        <strain evidence="5 6">CBAmC</strain>
    </source>
</reference>
<evidence type="ECO:0000256" key="1">
    <source>
        <dbReference type="ARBA" id="ARBA00022676"/>
    </source>
</evidence>
<organism evidence="5 6">
    <name type="scientific">Nitrospirillum viridazoti CBAmc</name>
    <dbReference type="NCBI Taxonomy" id="1441467"/>
    <lineage>
        <taxon>Bacteria</taxon>
        <taxon>Pseudomonadati</taxon>
        <taxon>Pseudomonadota</taxon>
        <taxon>Alphaproteobacteria</taxon>
        <taxon>Rhodospirillales</taxon>
        <taxon>Azospirillaceae</taxon>
        <taxon>Nitrospirillum</taxon>
        <taxon>Nitrospirillum viridazoti</taxon>
    </lineage>
</organism>
<feature type="domain" description="Glycosyltransferase 61 catalytic" evidence="4">
    <location>
        <begin position="160"/>
        <end position="334"/>
    </location>
</feature>
<dbReference type="KEGG" id="nao:Y958_29420"/>
<proteinExistence type="predicted"/>
<keyword evidence="6" id="KW-1185">Reference proteome</keyword>
<dbReference type="GO" id="GO:0016757">
    <property type="term" value="F:glycosyltransferase activity"/>
    <property type="evidence" value="ECO:0007669"/>
    <property type="project" value="UniProtKB-KW"/>
</dbReference>
<keyword evidence="3" id="KW-0325">Glycoprotein</keyword>
<name>A0A248K2C6_9PROT</name>
<dbReference type="Pfam" id="PF04577">
    <property type="entry name" value="Glyco_transf_61"/>
    <property type="match status" value="1"/>
</dbReference>
<evidence type="ECO:0000256" key="2">
    <source>
        <dbReference type="ARBA" id="ARBA00022679"/>
    </source>
</evidence>
<protein>
    <recommendedName>
        <fullName evidence="4">Glycosyltransferase 61 catalytic domain-containing protein</fullName>
    </recommendedName>
</protein>
<dbReference type="EMBL" id="CP022113">
    <property type="protein sequence ID" value="ASG25092.1"/>
    <property type="molecule type" value="Genomic_DNA"/>
</dbReference>
<evidence type="ECO:0000256" key="3">
    <source>
        <dbReference type="ARBA" id="ARBA00023180"/>
    </source>
</evidence>
<dbReference type="Proteomes" id="UP000197153">
    <property type="component" value="Chromosome 4"/>
</dbReference>
<sequence>MFIDAEDMALSDPISLIVRSLESIIDGNGLSSLEGAGIKHFDQLSPRGSYSRRPMALVDDFHINAEVRGIFDHYRNISEQFYPQINATTLVDAYVAGQGTVVTRNGLLIEESAIEYLAHRQVPDGFCHGQADQTFAFAHPPSTPVEAPCILVKRPWYRNYGHWLVDNATILAYFAQQIETKQLTIMVGANESEIQRNIVQETIRKICPGASVIEMPDNVTWRFSNLLYVTPLHRPPMIKWPPAMTKLKDAFVESRVQMNHGERLYLSRADVKTRTLANEDALKDLFDQFGFRTVFTSGMSLAEQAQLFSSAEVIMGVKGAALANLVFCQPEATAICLSPGDFIDPFFWDVAGQIGMTYAEIFGRVVTNHPVGRNDFVIEPERLERALTTLLG</sequence>
<accession>A0A248K2C6</accession>
<dbReference type="InterPro" id="IPR007657">
    <property type="entry name" value="Glycosyltransferase_61"/>
</dbReference>
<evidence type="ECO:0000313" key="5">
    <source>
        <dbReference type="EMBL" id="ASG25092.1"/>
    </source>
</evidence>
<dbReference type="AlphaFoldDB" id="A0A248K2C6"/>
<evidence type="ECO:0000259" key="4">
    <source>
        <dbReference type="Pfam" id="PF04577"/>
    </source>
</evidence>